<dbReference type="GeneID" id="66055969"/>
<evidence type="ECO:0000313" key="2">
    <source>
        <dbReference type="EMBL" id="PNW73870.1"/>
    </source>
</evidence>
<dbReference type="AlphaFoldDB" id="A0A2K3D005"/>
<gene>
    <name evidence="2" type="ORF">CHLRE_13g576200v5</name>
</gene>
<dbReference type="InParanoid" id="A0A2K3D005"/>
<evidence type="ECO:0000256" key="1">
    <source>
        <dbReference type="SAM" id="Phobius"/>
    </source>
</evidence>
<dbReference type="Gramene" id="PNW73870">
    <property type="protein sequence ID" value="PNW73870"/>
    <property type="gene ID" value="CHLRE_13g576200v5"/>
</dbReference>
<protein>
    <submittedName>
        <fullName evidence="2">Uncharacterized protein</fullName>
    </submittedName>
</protein>
<dbReference type="SUPFAM" id="SSF53167">
    <property type="entry name" value="Purine and uridine phosphorylases"/>
    <property type="match status" value="1"/>
</dbReference>
<name>A0A2K3D005_CHLRE</name>
<dbReference type="EMBL" id="CM008974">
    <property type="protein sequence ID" value="PNW73870.1"/>
    <property type="molecule type" value="Genomic_DNA"/>
</dbReference>
<keyword evidence="1" id="KW-0472">Membrane</keyword>
<sequence>MHVEVPGSCAAPSGGPAPSCRCCGPNAAARPRRRRFVLYLLFFWSLAIIIAHLVVPSWYGAPHAPYPATGFGLSGDVPGARPLFSAAGSGSSGVWGGRGGRLPYVPSASEVCEDYLGVPGLDLAAEGGLSLVLTADPGDFSGTPEAHHIIANLKHKVVKPRSSSVCGGLYFGYLMGQPALVVTTGIGPTAAGLCTQELLTACGASATELIYFGTSGWSPQLGGVLNPPDCGGANPSKKVTRVGDVCISPVSVNWVCKKSTWTLQSQGFPNQCFRPREVAGPNATSLYGECLFATDNLDANLALADSLMAAARSVRGRAALPKRNDLVTDLEERYWGLMSEGTGLSYPPVSGEDMPLVWDYTQCAEVDGQFFFTGAPWEIKARDYAAQAISTALGYARPGSGLRDSVDATEVIAVSAMEGVGVAEALEKYHQLDSTPRRIPYTNVRTLSNWIHHPVGRKPGSTGAAAEWDIYREVPEDYVNGYAYAIATGSVTILSLFQQRCLAGLQLGAIAAADPGQGQLLAAALGRHGLGGLAMWAQQGGGGAAGAGAAAAGATGGAGEGRAGRGEGEGHVGAAAAAAAALGGRRGAAGEGSGVGGGAGAAWAEDLAKKARLCTFTVDYA</sequence>
<feature type="transmembrane region" description="Helical" evidence="1">
    <location>
        <begin position="36"/>
        <end position="59"/>
    </location>
</feature>
<dbReference type="InterPro" id="IPR035994">
    <property type="entry name" value="Nucleoside_phosphorylase_sf"/>
</dbReference>
<evidence type="ECO:0000313" key="3">
    <source>
        <dbReference type="Proteomes" id="UP000006906"/>
    </source>
</evidence>
<dbReference type="Gene3D" id="3.40.50.1580">
    <property type="entry name" value="Nucleoside phosphorylase domain"/>
    <property type="match status" value="1"/>
</dbReference>
<dbReference type="RefSeq" id="XP_042917436.1">
    <property type="nucleotide sequence ID" value="XM_043069461.1"/>
</dbReference>
<keyword evidence="1" id="KW-0812">Transmembrane</keyword>
<dbReference type="OrthoDB" id="544230at2759"/>
<dbReference type="Proteomes" id="UP000006906">
    <property type="component" value="Chromosome 13"/>
</dbReference>
<dbReference type="GO" id="GO:0009116">
    <property type="term" value="P:nucleoside metabolic process"/>
    <property type="evidence" value="ECO:0007669"/>
    <property type="project" value="InterPro"/>
</dbReference>
<reference evidence="2 3" key="1">
    <citation type="journal article" date="2007" name="Science">
        <title>The Chlamydomonas genome reveals the evolution of key animal and plant functions.</title>
        <authorList>
            <person name="Merchant S.S."/>
            <person name="Prochnik S.E."/>
            <person name="Vallon O."/>
            <person name="Harris E.H."/>
            <person name="Karpowicz S.J."/>
            <person name="Witman G.B."/>
            <person name="Terry A."/>
            <person name="Salamov A."/>
            <person name="Fritz-Laylin L.K."/>
            <person name="Marechal-Drouard L."/>
            <person name="Marshall W.F."/>
            <person name="Qu L.H."/>
            <person name="Nelson D.R."/>
            <person name="Sanderfoot A.A."/>
            <person name="Spalding M.H."/>
            <person name="Kapitonov V.V."/>
            <person name="Ren Q."/>
            <person name="Ferris P."/>
            <person name="Lindquist E."/>
            <person name="Shapiro H."/>
            <person name="Lucas S.M."/>
            <person name="Grimwood J."/>
            <person name="Schmutz J."/>
            <person name="Cardol P."/>
            <person name="Cerutti H."/>
            <person name="Chanfreau G."/>
            <person name="Chen C.L."/>
            <person name="Cognat V."/>
            <person name="Croft M.T."/>
            <person name="Dent R."/>
            <person name="Dutcher S."/>
            <person name="Fernandez E."/>
            <person name="Fukuzawa H."/>
            <person name="Gonzalez-Ballester D."/>
            <person name="Gonzalez-Halphen D."/>
            <person name="Hallmann A."/>
            <person name="Hanikenne M."/>
            <person name="Hippler M."/>
            <person name="Inwood W."/>
            <person name="Jabbari K."/>
            <person name="Kalanon M."/>
            <person name="Kuras R."/>
            <person name="Lefebvre P.A."/>
            <person name="Lemaire S.D."/>
            <person name="Lobanov A.V."/>
            <person name="Lohr M."/>
            <person name="Manuell A."/>
            <person name="Meier I."/>
            <person name="Mets L."/>
            <person name="Mittag M."/>
            <person name="Mittelmeier T."/>
            <person name="Moroney J.V."/>
            <person name="Moseley J."/>
            <person name="Napoli C."/>
            <person name="Nedelcu A.M."/>
            <person name="Niyogi K."/>
            <person name="Novoselov S.V."/>
            <person name="Paulsen I.T."/>
            <person name="Pazour G."/>
            <person name="Purton S."/>
            <person name="Ral J.P."/>
            <person name="Riano-Pachon D.M."/>
            <person name="Riekhof W."/>
            <person name="Rymarquis L."/>
            <person name="Schroda M."/>
            <person name="Stern D."/>
            <person name="Umen J."/>
            <person name="Willows R."/>
            <person name="Wilson N."/>
            <person name="Zimmer S.L."/>
            <person name="Allmer J."/>
            <person name="Balk J."/>
            <person name="Bisova K."/>
            <person name="Chen C.J."/>
            <person name="Elias M."/>
            <person name="Gendler K."/>
            <person name="Hauser C."/>
            <person name="Lamb M.R."/>
            <person name="Ledford H."/>
            <person name="Long J.C."/>
            <person name="Minagawa J."/>
            <person name="Page M.D."/>
            <person name="Pan J."/>
            <person name="Pootakham W."/>
            <person name="Roje S."/>
            <person name="Rose A."/>
            <person name="Stahlberg E."/>
            <person name="Terauchi A.M."/>
            <person name="Yang P."/>
            <person name="Ball S."/>
            <person name="Bowler C."/>
            <person name="Dieckmann C.L."/>
            <person name="Gladyshev V.N."/>
            <person name="Green P."/>
            <person name="Jorgensen R."/>
            <person name="Mayfield S."/>
            <person name="Mueller-Roeber B."/>
            <person name="Rajamani S."/>
            <person name="Sayre R.T."/>
            <person name="Brokstein P."/>
            <person name="Dubchak I."/>
            <person name="Goodstein D."/>
            <person name="Hornick L."/>
            <person name="Huang Y.W."/>
            <person name="Jhaveri J."/>
            <person name="Luo Y."/>
            <person name="Martinez D."/>
            <person name="Ngau W.C."/>
            <person name="Otillar B."/>
            <person name="Poliakov A."/>
            <person name="Porter A."/>
            <person name="Szajkowski L."/>
            <person name="Werner G."/>
            <person name="Zhou K."/>
            <person name="Grigoriev I.V."/>
            <person name="Rokhsar D.S."/>
            <person name="Grossman A.R."/>
        </authorList>
    </citation>
    <scope>NUCLEOTIDE SEQUENCE [LARGE SCALE GENOMIC DNA]</scope>
    <source>
        <strain evidence="3">CC-503</strain>
    </source>
</reference>
<organism evidence="2 3">
    <name type="scientific">Chlamydomonas reinhardtii</name>
    <name type="common">Chlamydomonas smithii</name>
    <dbReference type="NCBI Taxonomy" id="3055"/>
    <lineage>
        <taxon>Eukaryota</taxon>
        <taxon>Viridiplantae</taxon>
        <taxon>Chlorophyta</taxon>
        <taxon>core chlorophytes</taxon>
        <taxon>Chlorophyceae</taxon>
        <taxon>CS clade</taxon>
        <taxon>Chlamydomonadales</taxon>
        <taxon>Chlamydomonadaceae</taxon>
        <taxon>Chlamydomonas</taxon>
    </lineage>
</organism>
<accession>A0A2K3D005</accession>
<dbReference type="KEGG" id="cre:CHLRE_13g576200v5"/>
<keyword evidence="3" id="KW-1185">Reference proteome</keyword>
<dbReference type="GO" id="GO:0003824">
    <property type="term" value="F:catalytic activity"/>
    <property type="evidence" value="ECO:0007669"/>
    <property type="project" value="InterPro"/>
</dbReference>
<keyword evidence="1" id="KW-1133">Transmembrane helix</keyword>
<proteinExistence type="predicted"/>